<dbReference type="GO" id="GO:0000155">
    <property type="term" value="F:phosphorelay sensor kinase activity"/>
    <property type="evidence" value="ECO:0007669"/>
    <property type="project" value="InterPro"/>
</dbReference>
<dbReference type="Pfam" id="PF02518">
    <property type="entry name" value="HATPase_c"/>
    <property type="match status" value="1"/>
</dbReference>
<evidence type="ECO:0000256" key="13">
    <source>
        <dbReference type="PROSITE-ProRule" id="PRU00169"/>
    </source>
</evidence>
<feature type="chain" id="PRO_5028892294" description="histidine kinase" evidence="15">
    <location>
        <begin position="30"/>
        <end position="881"/>
    </location>
</feature>
<dbReference type="InterPro" id="IPR035965">
    <property type="entry name" value="PAS-like_dom_sf"/>
</dbReference>
<keyword evidence="19" id="KW-0808">Transferase</keyword>
<dbReference type="InterPro" id="IPR036890">
    <property type="entry name" value="HATPase_C_sf"/>
</dbReference>
<evidence type="ECO:0000256" key="7">
    <source>
        <dbReference type="ARBA" id="ARBA00022741"/>
    </source>
</evidence>
<evidence type="ECO:0000256" key="8">
    <source>
        <dbReference type="ARBA" id="ARBA00022840"/>
    </source>
</evidence>
<dbReference type="SMART" id="SM00387">
    <property type="entry name" value="HATPase_c"/>
    <property type="match status" value="1"/>
</dbReference>
<dbReference type="SMART" id="SM00388">
    <property type="entry name" value="HisKA"/>
    <property type="match status" value="1"/>
</dbReference>
<dbReference type="GO" id="GO:0005886">
    <property type="term" value="C:plasma membrane"/>
    <property type="evidence" value="ECO:0007669"/>
    <property type="project" value="UniProtKB-SubCell"/>
</dbReference>
<dbReference type="SMART" id="SM00448">
    <property type="entry name" value="REC"/>
    <property type="match status" value="1"/>
</dbReference>
<proteinExistence type="predicted"/>
<evidence type="ECO:0000256" key="2">
    <source>
        <dbReference type="ARBA" id="ARBA00004651"/>
    </source>
</evidence>
<dbReference type="Gene3D" id="3.30.565.10">
    <property type="entry name" value="Histidine kinase-like ATPase, C-terminal domain"/>
    <property type="match status" value="1"/>
</dbReference>
<feature type="domain" description="HPt" evidence="18">
    <location>
        <begin position="784"/>
        <end position="881"/>
    </location>
</feature>
<name>A0A6S7BWU9_9BURK</name>
<feature type="signal peptide" evidence="15">
    <location>
        <begin position="1"/>
        <end position="29"/>
    </location>
</feature>
<dbReference type="Gene3D" id="3.40.50.2300">
    <property type="match status" value="1"/>
</dbReference>
<dbReference type="Gene3D" id="1.10.287.130">
    <property type="match status" value="1"/>
</dbReference>
<dbReference type="InterPro" id="IPR004358">
    <property type="entry name" value="Sig_transdc_His_kin-like_C"/>
</dbReference>
<evidence type="ECO:0000256" key="3">
    <source>
        <dbReference type="ARBA" id="ARBA00012438"/>
    </source>
</evidence>
<evidence type="ECO:0000259" key="16">
    <source>
        <dbReference type="PROSITE" id="PS50109"/>
    </source>
</evidence>
<accession>A0A6S7BWU9</accession>
<evidence type="ECO:0000313" key="19">
    <source>
        <dbReference type="EMBL" id="CAB3820758.1"/>
    </source>
</evidence>
<dbReference type="PROSITE" id="PS50109">
    <property type="entry name" value="HIS_KIN"/>
    <property type="match status" value="1"/>
</dbReference>
<keyword evidence="8" id="KW-0067">ATP-binding</keyword>
<dbReference type="SUPFAM" id="SSF52172">
    <property type="entry name" value="CheY-like"/>
    <property type="match status" value="1"/>
</dbReference>
<keyword evidence="10" id="KW-0902">Two-component regulatory system</keyword>
<comment type="catalytic activity">
    <reaction evidence="1">
        <text>ATP + protein L-histidine = ADP + protein N-phospho-L-histidine.</text>
        <dbReference type="EC" id="2.7.13.3"/>
    </reaction>
</comment>
<evidence type="ECO:0000256" key="15">
    <source>
        <dbReference type="SAM" id="SignalP"/>
    </source>
</evidence>
<dbReference type="CDD" id="cd17546">
    <property type="entry name" value="REC_hyHK_CKI1_RcsC-like"/>
    <property type="match status" value="1"/>
</dbReference>
<dbReference type="InterPro" id="IPR011006">
    <property type="entry name" value="CheY-like_superfamily"/>
</dbReference>
<protein>
    <recommendedName>
        <fullName evidence="3">histidine kinase</fullName>
        <ecNumber evidence="3">2.7.13.3</ecNumber>
    </recommendedName>
</protein>
<evidence type="ECO:0000256" key="9">
    <source>
        <dbReference type="ARBA" id="ARBA00022989"/>
    </source>
</evidence>
<evidence type="ECO:0000259" key="17">
    <source>
        <dbReference type="PROSITE" id="PS50110"/>
    </source>
</evidence>
<keyword evidence="6 14" id="KW-0812">Transmembrane</keyword>
<evidence type="ECO:0000256" key="14">
    <source>
        <dbReference type="SAM" id="Phobius"/>
    </source>
</evidence>
<dbReference type="PROSITE" id="PS50894">
    <property type="entry name" value="HPT"/>
    <property type="match status" value="1"/>
</dbReference>
<comment type="subcellular location">
    <subcellularLocation>
        <location evidence="2">Cell membrane</location>
        <topology evidence="2">Multi-pass membrane protein</topology>
    </subcellularLocation>
</comment>
<keyword evidence="5 12" id="KW-0597">Phosphoprotein</keyword>
<dbReference type="EMBL" id="CADILG010000001">
    <property type="protein sequence ID" value="CAB3820758.1"/>
    <property type="molecule type" value="Genomic_DNA"/>
</dbReference>
<keyword evidence="9 14" id="KW-1133">Transmembrane helix</keyword>
<dbReference type="AlphaFoldDB" id="A0A6S7BWU9"/>
<feature type="domain" description="Response regulatory" evidence="17">
    <location>
        <begin position="645"/>
        <end position="759"/>
    </location>
</feature>
<keyword evidence="11 14" id="KW-0472">Membrane</keyword>
<keyword evidence="4" id="KW-1003">Cell membrane</keyword>
<dbReference type="GO" id="GO:0005524">
    <property type="term" value="F:ATP binding"/>
    <property type="evidence" value="ECO:0007669"/>
    <property type="project" value="UniProtKB-KW"/>
</dbReference>
<reference evidence="19 20" key="1">
    <citation type="submission" date="2020-04" db="EMBL/GenBank/DDBJ databases">
        <authorList>
            <person name="De Canck E."/>
        </authorList>
    </citation>
    <scope>NUCLEOTIDE SEQUENCE [LARGE SCALE GENOMIC DNA]</scope>
    <source>
        <strain evidence="19 20">LMG 26858</strain>
    </source>
</reference>
<dbReference type="PROSITE" id="PS50110">
    <property type="entry name" value="RESPONSE_REGULATORY"/>
    <property type="match status" value="1"/>
</dbReference>
<evidence type="ECO:0000259" key="18">
    <source>
        <dbReference type="PROSITE" id="PS50894"/>
    </source>
</evidence>
<dbReference type="Pfam" id="PF00512">
    <property type="entry name" value="HisKA"/>
    <property type="match status" value="1"/>
</dbReference>
<dbReference type="PANTHER" id="PTHR45339:SF1">
    <property type="entry name" value="HYBRID SIGNAL TRANSDUCTION HISTIDINE KINASE J"/>
    <property type="match status" value="1"/>
</dbReference>
<dbReference type="SUPFAM" id="SSF55874">
    <property type="entry name" value="ATPase domain of HSP90 chaperone/DNA topoisomerase II/histidine kinase"/>
    <property type="match status" value="1"/>
</dbReference>
<sequence length="881" mass="94476">MPLKKNPCGLRRLSAASLRFLPLALFCAAALYCAGQQVLRQQADLLQLDFSTLTRHLDRQETMPAGLERPLHDQFWLVGIEGDVLLGDDALPAMERLGFRYAADGLILKTTDSTGSWTGYYKLKYGSLLRANAWLSACALLLLSAGLCACTQFWLWHRRHVAEPGNAARRALAECEALGRTLFTTVPCALCGLSRANGRLVFANALALQWLGAGKGQTLPDTQDAKQLLRLARLAQEPGHMATFNTPDGRSLAVAYAPTRYRGQDIVFCAFADISARAEMDRLLGSAKAQADKVYQSGAGILATITQEIRTPLYGMLGTLEVLGMTPLNEEQRQQVERIQSASAKLRQFLGSLLDIARMEAGQFALETSAFDPRKLMESAVAQHAALAERKGLLIYGCLDTSVPDCVSGDAGRIRQILGNLLNNAIEFTESGHVVARMRAQGLPDGKVRLDLQVSDSGIGIDAAGQASLFAAFQQSGAGSRAAHGARLGLYLCDRLAALMGSRIRVVSEPGLGSSFSLSLLLNQADAPPAPVPQLQGLRVLVRSARKEASENISQWLRLWGAQSRTVPPGSVAHGDETCVLVDLALIRNTEPAPWKGPHILAGTARGNGALVDRHSTRQIGYAIQQLMSGAAGALPPDPGPLNLRVLVAEDNPINQATLRDQLKRLGCRPVLASNGAEGLALWKIQPFDLVMTNIGMPGMDGYEFAGALRALGAEIPVVGLLANPTKAEKQRCMAAGMDAWLAKPISLRALRQQLQAYAAARTATESIPAAVQRTTAGPPLPGAPAIPAKYRAVFLETMERDIARLEASRNSGDGADVRAALHRIRGGLAAVHMTHLSRQAEDLETQLRKGGLDGAMPARLAAFVTQLRDKMTEISGETQG</sequence>
<dbReference type="Proteomes" id="UP000494117">
    <property type="component" value="Unassembled WGS sequence"/>
</dbReference>
<feature type="modified residue" description="Phosphohistidine" evidence="12">
    <location>
        <position position="823"/>
    </location>
</feature>
<dbReference type="Gene3D" id="1.20.120.160">
    <property type="entry name" value="HPT domain"/>
    <property type="match status" value="1"/>
</dbReference>
<dbReference type="InterPro" id="IPR036097">
    <property type="entry name" value="HisK_dim/P_sf"/>
</dbReference>
<dbReference type="InterPro" id="IPR003661">
    <property type="entry name" value="HisK_dim/P_dom"/>
</dbReference>
<gene>
    <name evidence="19" type="primary">rcsC_3</name>
    <name evidence="19" type="ORF">LMG26858_00182</name>
</gene>
<dbReference type="SUPFAM" id="SSF47226">
    <property type="entry name" value="Histidine-containing phosphotransfer domain, HPT domain"/>
    <property type="match status" value="1"/>
</dbReference>
<dbReference type="InterPro" id="IPR005467">
    <property type="entry name" value="His_kinase_dom"/>
</dbReference>
<keyword evidence="7" id="KW-0547">Nucleotide-binding</keyword>
<dbReference type="SUPFAM" id="SSF47384">
    <property type="entry name" value="Homodimeric domain of signal transducing histidine kinase"/>
    <property type="match status" value="1"/>
</dbReference>
<dbReference type="Pfam" id="PF00072">
    <property type="entry name" value="Response_reg"/>
    <property type="match status" value="1"/>
</dbReference>
<evidence type="ECO:0000256" key="4">
    <source>
        <dbReference type="ARBA" id="ARBA00022475"/>
    </source>
</evidence>
<organism evidence="19 20">
    <name type="scientific">Achromobacter anxifer</name>
    <dbReference type="NCBI Taxonomy" id="1287737"/>
    <lineage>
        <taxon>Bacteria</taxon>
        <taxon>Pseudomonadati</taxon>
        <taxon>Pseudomonadota</taxon>
        <taxon>Betaproteobacteria</taxon>
        <taxon>Burkholderiales</taxon>
        <taxon>Alcaligenaceae</taxon>
        <taxon>Achromobacter</taxon>
    </lineage>
</organism>
<evidence type="ECO:0000256" key="1">
    <source>
        <dbReference type="ARBA" id="ARBA00000085"/>
    </source>
</evidence>
<keyword evidence="19" id="KW-0418">Kinase</keyword>
<dbReference type="InterPro" id="IPR036641">
    <property type="entry name" value="HPT_dom_sf"/>
</dbReference>
<evidence type="ECO:0000256" key="11">
    <source>
        <dbReference type="ARBA" id="ARBA00023136"/>
    </source>
</evidence>
<dbReference type="EC" id="2.7.13.3" evidence="3"/>
<dbReference type="InterPro" id="IPR008207">
    <property type="entry name" value="Sig_transdc_His_kin_Hpt_dom"/>
</dbReference>
<dbReference type="RefSeq" id="WP_175205138.1">
    <property type="nucleotide sequence ID" value="NZ_CADILG010000001.1"/>
</dbReference>
<evidence type="ECO:0000313" key="20">
    <source>
        <dbReference type="Proteomes" id="UP000494117"/>
    </source>
</evidence>
<evidence type="ECO:0000256" key="12">
    <source>
        <dbReference type="PROSITE-ProRule" id="PRU00110"/>
    </source>
</evidence>
<evidence type="ECO:0000256" key="5">
    <source>
        <dbReference type="ARBA" id="ARBA00022553"/>
    </source>
</evidence>
<dbReference type="PRINTS" id="PR00344">
    <property type="entry name" value="BCTRLSENSOR"/>
</dbReference>
<keyword evidence="20" id="KW-1185">Reference proteome</keyword>
<dbReference type="InterPro" id="IPR001789">
    <property type="entry name" value="Sig_transdc_resp-reg_receiver"/>
</dbReference>
<keyword evidence="15" id="KW-0732">Signal</keyword>
<comment type="caution">
    <text evidence="13">Lacks conserved residue(s) required for the propagation of feature annotation.</text>
</comment>
<dbReference type="PANTHER" id="PTHR45339">
    <property type="entry name" value="HYBRID SIGNAL TRANSDUCTION HISTIDINE KINASE J"/>
    <property type="match status" value="1"/>
</dbReference>
<dbReference type="InterPro" id="IPR003594">
    <property type="entry name" value="HATPase_dom"/>
</dbReference>
<evidence type="ECO:0000256" key="10">
    <source>
        <dbReference type="ARBA" id="ARBA00023012"/>
    </source>
</evidence>
<dbReference type="Pfam" id="PF01627">
    <property type="entry name" value="Hpt"/>
    <property type="match status" value="1"/>
</dbReference>
<feature type="transmembrane region" description="Helical" evidence="14">
    <location>
        <begin position="133"/>
        <end position="156"/>
    </location>
</feature>
<evidence type="ECO:0000256" key="6">
    <source>
        <dbReference type="ARBA" id="ARBA00022692"/>
    </source>
</evidence>
<dbReference type="CDD" id="cd00082">
    <property type="entry name" value="HisKA"/>
    <property type="match status" value="1"/>
</dbReference>
<feature type="domain" description="Histidine kinase" evidence="16">
    <location>
        <begin position="304"/>
        <end position="524"/>
    </location>
</feature>
<dbReference type="SUPFAM" id="SSF55785">
    <property type="entry name" value="PYP-like sensor domain (PAS domain)"/>
    <property type="match status" value="1"/>
</dbReference>